<dbReference type="AlphaFoldDB" id="A0A830BYJ9"/>
<comment type="caution">
    <text evidence="1">The sequence shown here is derived from an EMBL/GenBank/DDBJ whole genome shotgun (WGS) entry which is preliminary data.</text>
</comment>
<protein>
    <submittedName>
        <fullName evidence="1">Mitochondrial import inner membrane translocase subunit tim23-1</fullName>
    </submittedName>
</protein>
<dbReference type="Proteomes" id="UP000653305">
    <property type="component" value="Unassembled WGS sequence"/>
</dbReference>
<organism evidence="1 2">
    <name type="scientific">Phtheirospermum japonicum</name>
    <dbReference type="NCBI Taxonomy" id="374723"/>
    <lineage>
        <taxon>Eukaryota</taxon>
        <taxon>Viridiplantae</taxon>
        <taxon>Streptophyta</taxon>
        <taxon>Embryophyta</taxon>
        <taxon>Tracheophyta</taxon>
        <taxon>Spermatophyta</taxon>
        <taxon>Magnoliopsida</taxon>
        <taxon>eudicotyledons</taxon>
        <taxon>Gunneridae</taxon>
        <taxon>Pentapetalae</taxon>
        <taxon>asterids</taxon>
        <taxon>lamiids</taxon>
        <taxon>Lamiales</taxon>
        <taxon>Orobanchaceae</taxon>
        <taxon>Orobanchaceae incertae sedis</taxon>
        <taxon>Phtheirospermum</taxon>
    </lineage>
</organism>
<accession>A0A830BYJ9</accession>
<dbReference type="EMBL" id="BMAC01000188">
    <property type="protein sequence ID" value="GFP89364.1"/>
    <property type="molecule type" value="Genomic_DNA"/>
</dbReference>
<name>A0A830BYJ9_9LAMI</name>
<proteinExistence type="predicted"/>
<gene>
    <name evidence="1" type="ORF">PHJA_001080100</name>
</gene>
<sequence length="77" mass="9302">MERESHTLHRDRVSRRCNCRRRQGFRLQRQGYQADRHLKTEDQPDPQRVGSFLQAGRESVRHHCVDVHGLGEWYGRY</sequence>
<keyword evidence="2" id="KW-1185">Reference proteome</keyword>
<reference evidence="1" key="1">
    <citation type="submission" date="2020-07" db="EMBL/GenBank/DDBJ databases">
        <title>Ethylene signaling mediates host invasion by parasitic plants.</title>
        <authorList>
            <person name="Yoshida S."/>
        </authorList>
    </citation>
    <scope>NUCLEOTIDE SEQUENCE</scope>
    <source>
        <strain evidence="1">Okayama</strain>
    </source>
</reference>
<evidence type="ECO:0000313" key="2">
    <source>
        <dbReference type="Proteomes" id="UP000653305"/>
    </source>
</evidence>
<evidence type="ECO:0000313" key="1">
    <source>
        <dbReference type="EMBL" id="GFP89364.1"/>
    </source>
</evidence>